<evidence type="ECO:0000313" key="1">
    <source>
        <dbReference type="EMBL" id="RXR30814.1"/>
    </source>
</evidence>
<sequence length="143" mass="16020">MPLGLRVHHGERDAAIRLLMGRSTGSFSRTSRSCVFDRASRQDAQNLVEALRERLFRIARKPVSQRQVEDILGITSRERIRWGKDGRLPLSGTSRIRKGTTGISLWTYPGDAIEQIAANPAVIRRWRDEDEATTAIGLAAIIV</sequence>
<keyword evidence="2" id="KW-1185">Reference proteome</keyword>
<accession>A0A4Q1KPJ9</accession>
<dbReference type="AlphaFoldDB" id="A0A4Q1KPJ9"/>
<dbReference type="OrthoDB" id="7277765at2"/>
<organism evidence="1 2">
    <name type="scientific">Sphingobium fluviale</name>
    <dbReference type="NCBI Taxonomy" id="2506423"/>
    <lineage>
        <taxon>Bacteria</taxon>
        <taxon>Pseudomonadati</taxon>
        <taxon>Pseudomonadota</taxon>
        <taxon>Alphaproteobacteria</taxon>
        <taxon>Sphingomonadales</taxon>
        <taxon>Sphingomonadaceae</taxon>
        <taxon>Sphingobium</taxon>
    </lineage>
</organism>
<evidence type="ECO:0000313" key="2">
    <source>
        <dbReference type="Proteomes" id="UP000290958"/>
    </source>
</evidence>
<gene>
    <name evidence="1" type="ORF">EQG66_00510</name>
</gene>
<name>A0A4Q1KPJ9_9SPHN</name>
<dbReference type="RefSeq" id="WP_129402598.1">
    <property type="nucleotide sequence ID" value="NZ_SBKP01000001.1"/>
</dbReference>
<dbReference type="EMBL" id="SBKP01000001">
    <property type="protein sequence ID" value="RXR30814.1"/>
    <property type="molecule type" value="Genomic_DNA"/>
</dbReference>
<dbReference type="Proteomes" id="UP000290958">
    <property type="component" value="Unassembled WGS sequence"/>
</dbReference>
<comment type="caution">
    <text evidence="1">The sequence shown here is derived from an EMBL/GenBank/DDBJ whole genome shotgun (WGS) entry which is preliminary data.</text>
</comment>
<reference evidence="2" key="1">
    <citation type="submission" date="2019-01" db="EMBL/GenBank/DDBJ databases">
        <title>Cytophagaceae bacterium strain CAR-16.</title>
        <authorList>
            <person name="Chen W.-M."/>
        </authorList>
    </citation>
    <scope>NUCLEOTIDE SEQUENCE [LARGE SCALE GENOMIC DNA]</scope>
    <source>
        <strain evidence="2">CHR27</strain>
    </source>
</reference>
<protein>
    <submittedName>
        <fullName evidence="1">Uncharacterized protein</fullName>
    </submittedName>
</protein>
<proteinExistence type="predicted"/>